<dbReference type="PANTHER" id="PTHR16305">
    <property type="entry name" value="TESTICULAR SOLUBLE ADENYLYL CYCLASE"/>
    <property type="match status" value="1"/>
</dbReference>
<gene>
    <name evidence="4" type="ORF">BST47_02770</name>
</gene>
<proteinExistence type="predicted"/>
<dbReference type="InterPro" id="IPR041664">
    <property type="entry name" value="AAA_16"/>
</dbReference>
<dbReference type="Pfam" id="PF13191">
    <property type="entry name" value="AAA_16"/>
    <property type="match status" value="1"/>
</dbReference>
<organism evidence="4 5">
    <name type="scientific">Mycolicibacterium tusciae</name>
    <dbReference type="NCBI Taxonomy" id="75922"/>
    <lineage>
        <taxon>Bacteria</taxon>
        <taxon>Bacillati</taxon>
        <taxon>Actinomycetota</taxon>
        <taxon>Actinomycetes</taxon>
        <taxon>Mycobacteriales</taxon>
        <taxon>Mycobacteriaceae</taxon>
        <taxon>Mycolicibacterium</taxon>
    </lineage>
</organism>
<dbReference type="InterPro" id="IPR001054">
    <property type="entry name" value="A/G_cyclase"/>
</dbReference>
<dbReference type="GO" id="GO:0004016">
    <property type="term" value="F:adenylate cyclase activity"/>
    <property type="evidence" value="ECO:0007669"/>
    <property type="project" value="TreeGrafter"/>
</dbReference>
<dbReference type="CDD" id="cd07302">
    <property type="entry name" value="CHD"/>
    <property type="match status" value="1"/>
</dbReference>
<dbReference type="GO" id="GO:0009190">
    <property type="term" value="P:cyclic nucleotide biosynthetic process"/>
    <property type="evidence" value="ECO:0007669"/>
    <property type="project" value="InterPro"/>
</dbReference>
<dbReference type="GO" id="GO:0005737">
    <property type="term" value="C:cytoplasm"/>
    <property type="evidence" value="ECO:0007669"/>
    <property type="project" value="TreeGrafter"/>
</dbReference>
<evidence type="ECO:0000256" key="2">
    <source>
        <dbReference type="ARBA" id="ARBA00022840"/>
    </source>
</evidence>
<protein>
    <submittedName>
        <fullName evidence="4">Adenylate cyclase</fullName>
    </submittedName>
</protein>
<dbReference type="PROSITE" id="PS50125">
    <property type="entry name" value="GUANYLATE_CYCLASE_2"/>
    <property type="match status" value="1"/>
</dbReference>
<dbReference type="EMBL" id="MVIM01000001">
    <property type="protein sequence ID" value="ORB68822.1"/>
    <property type="molecule type" value="Genomic_DNA"/>
</dbReference>
<dbReference type="SUPFAM" id="SSF48452">
    <property type="entry name" value="TPR-like"/>
    <property type="match status" value="1"/>
</dbReference>
<dbReference type="Pfam" id="PF12773">
    <property type="entry name" value="DZR"/>
    <property type="match status" value="1"/>
</dbReference>
<feature type="domain" description="Guanylate cyclase" evidence="3">
    <location>
        <begin position="74"/>
        <end position="200"/>
    </location>
</feature>
<dbReference type="InterPro" id="IPR027417">
    <property type="entry name" value="P-loop_NTPase"/>
</dbReference>
<dbReference type="STRING" id="75922.BST47_02770"/>
<dbReference type="SUPFAM" id="SSF55073">
    <property type="entry name" value="Nucleotide cyclase"/>
    <property type="match status" value="1"/>
</dbReference>
<dbReference type="SUPFAM" id="SSF52540">
    <property type="entry name" value="P-loop containing nucleoside triphosphate hydrolases"/>
    <property type="match status" value="1"/>
</dbReference>
<accession>A0A1X0K182</accession>
<dbReference type="Pfam" id="PF12680">
    <property type="entry name" value="SnoaL_2"/>
    <property type="match status" value="1"/>
</dbReference>
<dbReference type="InterPro" id="IPR025874">
    <property type="entry name" value="DZR"/>
</dbReference>
<dbReference type="SMART" id="SM00044">
    <property type="entry name" value="CYCc"/>
    <property type="match status" value="1"/>
</dbReference>
<keyword evidence="1" id="KW-0547">Nucleotide-binding</keyword>
<dbReference type="InterPro" id="IPR032710">
    <property type="entry name" value="NTF2-like_dom_sf"/>
</dbReference>
<name>A0A1X0K182_9MYCO</name>
<dbReference type="RefSeq" id="WP_083123638.1">
    <property type="nucleotide sequence ID" value="NZ_MVIM01000001.1"/>
</dbReference>
<dbReference type="Proteomes" id="UP000192411">
    <property type="component" value="Unassembled WGS sequence"/>
</dbReference>
<sequence>MAESRRSCASCGAPNEEDARFCEGCGASLARICATCGVEANATARFCRGCGAPLDQPTRVSGALDAAPVRKTVTVMFADLAGSTSFEERVDAETAREVIGGYHDLLRAVALRHRAGVTKYIGDGFMAVWGVPEIGPEDAVRAVDAAVELQERFVDLAARVTATHGVELALRVAVNTGEVVVGAGDADLVGDALNVGARLESECPRGHVVVGEETWRATRGHYGYESLGEVQVKGRSAAVAVYQWLGRQSESVDATPFVGRRAELRRLQSAMDAAVSARAAQLVTVVGDPGVGKSRIAAEFTGSQTDVRTIEARCDLEGTVAMAPLIEVLRATDLETEIPAGVPERDRLLRDLGGLATGEAGSVEENFWALRRFVEVLATEKPVVLVLDDIQWADTLLLDFIEHLVEWAADVPVFVLALARPELRELRPELVTVGRFVSEAVHLSGLDAGATAELAANVLGAAQLPDELLRRLPSSTGGNPLFVRELVGMLAHDGVLLREEDTWRLTIDVDAIAVPPTIQALLASRLERLDAADRRVLEIASVVGSEFSIGAVRAIADGRGAGVTLSLNRLRRLELAQPSGAYVGDEPVWRFHHVLIRDVAYRRLLKSDRAELHEKLAGWVETGGQSVAFDSDEMVARHLEAAYSYRSQLGALDAHSRELAVRSARHYAASARRALDRDELVSAGTQAARGAALAAADEALHADLLLIGCEAFLSAGDVAAGAPLVDELERIADDALAPWATCYRCQFVVYTDPERLLEVEARLHEAIDEFGRRTDHAGLAKAHRVRAGARGRLGRIGDSEIDLFEALIAARQSGDHRQITAALGAAPGAALWGPSPVPKAGGRCLDVVRMQRMTTAAPSLEATSLRHLAVLELLRGRPDKARTMLADARQVVADLGLRHGLMETELFAGIIESMEGDPVAAEPHFRTALEGLDALGVGADAGQAAALLARSVLAQGRLEEADRHAAESERLAGRNLKTAIAWRAVRAEIFAEQGRHAEAVTMAREAVAVGAGTDLVLDHAEACLALSRVLTTAGDAKGAKSARGEAEALYAAKEVTARVGRADELAVSRPVADVDAGSRRLAVSNQSSEVMSDYIRALQTHDIDGALRYFSQEFVYEDHRRLGGGPIVGLGAIRQTLERISEQYTRFDFRVVAVRGEHSHLMWERRSDDDGNETTNLYVTETADDGRVRFHARFDEDDFESAYRELDRRFFSGEGAAFAEAGVTVIEWTLAVNRGDFDKMFDELTAGDFILENRSRSAFPNRSAREYRATLEELAAMVVSTRAWTSVMFWVSPNWCVARCERDALGQPGEHYTWHFLIAFEFRDGRVQSMCEFELDDEDGAISYAQERIRASASRLRVSNRASEIAHFASQALQAHDVDALRVDPSDHFVYDDRRRISGDPIAGAADLHAATERILESYPHAEWRTMAVRGERLEMHWSRLWDGDGNEAITLNVMEFDDLGRIEYFGRFEEDDFEGAYRELERRYYAGEGSAFAEGADAATMAPILLNRNEFDRFITEFCTSDLHVENRSRSAIPDRSAMELIASFNDLQALTSSVQTWISVCRWMSSSVSVVRLEREAVGQDGEDYAWTRILVSEFRAGRFASLCEFEIEDEEAAFAYAEERIRADPPRLAVTNRASEIFDIVCRAMRDHDADGAARTYSETFVYDDHRRLSGDPVSSVNAMRMGIAYVCEQYPHLEWRTLAVRGECLELRWARQWDDAGNETLSLMVLEVDQAGQVVYQGRFDEDDLDGASRVLDKRYYTGEGAPFAKNGLPASEAPTAMSGDDFDKLFGEIASPDMRVETHSRRAFPNRTASDLRAGFEELNTLVTSKRIWMSAVVWVSPSCSVARLEREATGADGEMYQWSMILVTEHRNGLVTSIYEFDPDDEESAFAYADELVRAQSSQLAVRNQASGAIDGFLERMRANDVAGAIAFYSEQIVYDDRRRLSGDPIVSRDAMRAGIARHLAQFTEYQFDVLAVRGERLHLVSSVASDVDDNRTSGLTVFEVDDDGLIVYHGRFDEGDFDGAYRELERRYYAGEGATFARSGAIATQSIIALNANDFDLLLGELCTPDMRFENRTRSAFPDRSVTDLRTSLGQLGSMVTSMRTWLSAVTWLSPECAAVRFECDAVGDNGERYSWTRVLMIEFRDGRMASICQFELEDEDAAFAYAEERLQATSRRLTVTNRSYETAVAINVAMQDRNIDGIMNLVSAQMVYDDRRRLSGDPIVDPAAFRAAFERILEQYSRFEWRILAVRGDRLNMNWSAWSDDAGNESGYLHVFEIAEDGRQIYEGRFDDDDFDGAYRELEERYYRGEGAAYAQAGATATEYATAANHGDFDRLAGELSAADMRVENRSRSGFPERSVAEFSDSLSELNSMLETVRTWSSAICWLSPTVSVARQERKAVGRGGEHFEWTRIIASEVVNGRVTSICMFEPDHEAAAFAYAEERVRASNTRLAMTNSATRRLDTLMHAARARDADAMADCYIDGFGYDDRRRLSGDPIRNLRVTAEKILSQYSQFEARSLAVRGDRLQLARCRWSNESGFETTHLIVNETGNNGRFVYEGRFDEDDFEGAYRELDRRYYAGEGAASADEGMLLTEWHIAMNQRDFDRVFGELTAPDMRVENRSSSVFGDRTAAAIRASIEELDAMVTSSRSWHSAVRWLSPQWVVARLEREAVGSDGERYAWSWLDVYEFKGRLTSACRFDIEDEEAAFAYAEERVREAGDG</sequence>
<dbReference type="OrthoDB" id="4017436at2"/>
<dbReference type="PANTHER" id="PTHR16305:SF28">
    <property type="entry name" value="GUANYLATE CYCLASE DOMAIN-CONTAINING PROTEIN"/>
    <property type="match status" value="1"/>
</dbReference>
<comment type="caution">
    <text evidence="4">The sequence shown here is derived from an EMBL/GenBank/DDBJ whole genome shotgun (WGS) entry which is preliminary data.</text>
</comment>
<evidence type="ECO:0000313" key="5">
    <source>
        <dbReference type="Proteomes" id="UP000192411"/>
    </source>
</evidence>
<dbReference type="InterPro" id="IPR011990">
    <property type="entry name" value="TPR-like_helical_dom_sf"/>
</dbReference>
<dbReference type="SUPFAM" id="SSF54427">
    <property type="entry name" value="NTF2-like"/>
    <property type="match status" value="5"/>
</dbReference>
<dbReference type="InterPro" id="IPR037401">
    <property type="entry name" value="SnoaL-like"/>
</dbReference>
<keyword evidence="2" id="KW-0067">ATP-binding</keyword>
<dbReference type="Gene3D" id="1.25.40.10">
    <property type="entry name" value="Tetratricopeptide repeat domain"/>
    <property type="match status" value="1"/>
</dbReference>
<dbReference type="GO" id="GO:0035556">
    <property type="term" value="P:intracellular signal transduction"/>
    <property type="evidence" value="ECO:0007669"/>
    <property type="project" value="InterPro"/>
</dbReference>
<keyword evidence="5" id="KW-1185">Reference proteome</keyword>
<dbReference type="InterPro" id="IPR029787">
    <property type="entry name" value="Nucleotide_cyclase"/>
</dbReference>
<dbReference type="Pfam" id="PF00211">
    <property type="entry name" value="Guanylate_cyc"/>
    <property type="match status" value="1"/>
</dbReference>
<dbReference type="GO" id="GO:0005524">
    <property type="term" value="F:ATP binding"/>
    <property type="evidence" value="ECO:0007669"/>
    <property type="project" value="UniProtKB-KW"/>
</dbReference>
<evidence type="ECO:0000256" key="1">
    <source>
        <dbReference type="ARBA" id="ARBA00022741"/>
    </source>
</evidence>
<dbReference type="Gene3D" id="3.40.50.300">
    <property type="entry name" value="P-loop containing nucleotide triphosphate hydrolases"/>
    <property type="match status" value="1"/>
</dbReference>
<dbReference type="Gene3D" id="3.30.70.1230">
    <property type="entry name" value="Nucleotide cyclase"/>
    <property type="match status" value="1"/>
</dbReference>
<reference evidence="4 5" key="1">
    <citation type="submission" date="2017-02" db="EMBL/GenBank/DDBJ databases">
        <title>The new phylogeny of genus Mycobacterium.</title>
        <authorList>
            <person name="Tortoli E."/>
            <person name="Trovato A."/>
            <person name="Cirillo D.M."/>
        </authorList>
    </citation>
    <scope>NUCLEOTIDE SEQUENCE [LARGE SCALE GENOMIC DNA]</scope>
    <source>
        <strain evidence="4 5">DSM 44338</strain>
    </source>
</reference>
<evidence type="ECO:0000259" key="3">
    <source>
        <dbReference type="PROSITE" id="PS50125"/>
    </source>
</evidence>
<dbReference type="Gene3D" id="3.10.450.50">
    <property type="match status" value="7"/>
</dbReference>
<evidence type="ECO:0000313" key="4">
    <source>
        <dbReference type="EMBL" id="ORB68822.1"/>
    </source>
</evidence>